<evidence type="ECO:0000256" key="8">
    <source>
        <dbReference type="ARBA" id="ARBA00023242"/>
    </source>
</evidence>
<dbReference type="InterPro" id="IPR051879">
    <property type="entry name" value="C2H2-ZF_Maturation_Protein"/>
</dbReference>
<organism evidence="12">
    <name type="scientific">Blastobotrys adeninivorans</name>
    <name type="common">Yeast</name>
    <name type="synonym">Arxula adeninivorans</name>
    <dbReference type="NCBI Taxonomy" id="409370"/>
    <lineage>
        <taxon>Eukaryota</taxon>
        <taxon>Fungi</taxon>
        <taxon>Dikarya</taxon>
        <taxon>Ascomycota</taxon>
        <taxon>Saccharomycotina</taxon>
        <taxon>Dipodascomycetes</taxon>
        <taxon>Dipodascales</taxon>
        <taxon>Trichomonascaceae</taxon>
        <taxon>Blastobotrys</taxon>
    </lineage>
</organism>
<dbReference type="EMBL" id="HG937692">
    <property type="protein sequence ID" value="CDP36205.1"/>
    <property type="molecule type" value="Genomic_DNA"/>
</dbReference>
<dbReference type="SUPFAM" id="SSF57667">
    <property type="entry name" value="beta-beta-alpha zinc fingers"/>
    <property type="match status" value="1"/>
</dbReference>
<dbReference type="InterPro" id="IPR013087">
    <property type="entry name" value="Znf_C2H2_type"/>
</dbReference>
<feature type="region of interest" description="Disordered" evidence="10">
    <location>
        <begin position="69"/>
        <end position="130"/>
    </location>
</feature>
<evidence type="ECO:0000313" key="12">
    <source>
        <dbReference type="EMBL" id="CDP36205.1"/>
    </source>
</evidence>
<feature type="compositionally biased region" description="Basic and acidic residues" evidence="10">
    <location>
        <begin position="103"/>
        <end position="130"/>
    </location>
</feature>
<evidence type="ECO:0000256" key="10">
    <source>
        <dbReference type="SAM" id="MobiDB-lite"/>
    </source>
</evidence>
<evidence type="ECO:0000256" key="3">
    <source>
        <dbReference type="ARBA" id="ARBA00022490"/>
    </source>
</evidence>
<dbReference type="Pfam" id="PF12171">
    <property type="entry name" value="zf-C2H2_jaz"/>
    <property type="match status" value="1"/>
</dbReference>
<evidence type="ECO:0000256" key="7">
    <source>
        <dbReference type="ARBA" id="ARBA00022833"/>
    </source>
</evidence>
<keyword evidence="3" id="KW-0963">Cytoplasm</keyword>
<keyword evidence="4" id="KW-0690">Ribosome biogenesis</keyword>
<dbReference type="SMART" id="SM00451">
    <property type="entry name" value="ZnF_U1"/>
    <property type="match status" value="1"/>
</dbReference>
<evidence type="ECO:0000259" key="11">
    <source>
        <dbReference type="PROSITE" id="PS00028"/>
    </source>
</evidence>
<dbReference type="AlphaFoldDB" id="A0A060T551"/>
<evidence type="ECO:0000256" key="6">
    <source>
        <dbReference type="ARBA" id="ARBA00022771"/>
    </source>
</evidence>
<evidence type="ECO:0000256" key="2">
    <source>
        <dbReference type="ARBA" id="ARBA00004496"/>
    </source>
</evidence>
<name>A0A060T551_BLAAD</name>
<keyword evidence="5" id="KW-0479">Metal-binding</keyword>
<dbReference type="InterPro" id="IPR003604">
    <property type="entry name" value="Matrin/U1-like-C_Znf_C2H2"/>
</dbReference>
<dbReference type="PROSITE" id="PS00028">
    <property type="entry name" value="ZINC_FINGER_C2H2_1"/>
    <property type="match status" value="1"/>
</dbReference>
<evidence type="ECO:0000256" key="1">
    <source>
        <dbReference type="ARBA" id="ARBA00004123"/>
    </source>
</evidence>
<comment type="similarity">
    <text evidence="9">Belongs to the ZNF593/BUD20 C2H2-type zinc-finger protein family.</text>
</comment>
<evidence type="ECO:0000256" key="4">
    <source>
        <dbReference type="ARBA" id="ARBA00022517"/>
    </source>
</evidence>
<reference evidence="12" key="1">
    <citation type="submission" date="2014-02" db="EMBL/GenBank/DDBJ databases">
        <authorList>
            <person name="Genoscope - CEA"/>
        </authorList>
    </citation>
    <scope>NUCLEOTIDE SEQUENCE</scope>
    <source>
        <strain evidence="12">LS3</strain>
    </source>
</reference>
<sequence>MGRAARQYKTRRYTRDVDQIFDDDFAANQIKKLKDQEIDETKPGLGQFYCIPCAKYFESEVAIKSHVATKRHKRRLKQINDRPYTPQEADAAAGLDVLRYQKKKEDQEARRNEPEVRELLDSNKVEKMEQ</sequence>
<feature type="domain" description="C2H2-type" evidence="11">
    <location>
        <begin position="50"/>
        <end position="72"/>
    </location>
</feature>
<evidence type="ECO:0000256" key="9">
    <source>
        <dbReference type="ARBA" id="ARBA00038064"/>
    </source>
</evidence>
<keyword evidence="6" id="KW-0863">Zinc-finger</keyword>
<dbReference type="GO" id="GO:0005737">
    <property type="term" value="C:cytoplasm"/>
    <property type="evidence" value="ECO:0007669"/>
    <property type="project" value="UniProtKB-SubCell"/>
</dbReference>
<gene>
    <name evidence="12" type="ORF">GNLVRS02_ARAD1B07634g</name>
</gene>
<dbReference type="GO" id="GO:0003676">
    <property type="term" value="F:nucleic acid binding"/>
    <property type="evidence" value="ECO:0007669"/>
    <property type="project" value="InterPro"/>
</dbReference>
<proteinExistence type="inferred from homology"/>
<keyword evidence="7" id="KW-0862">Zinc</keyword>
<protein>
    <submittedName>
        <fullName evidence="12">ARAD1B07634p</fullName>
    </submittedName>
</protein>
<dbReference type="GO" id="GO:0005634">
    <property type="term" value="C:nucleus"/>
    <property type="evidence" value="ECO:0007669"/>
    <property type="project" value="UniProtKB-SubCell"/>
</dbReference>
<dbReference type="InterPro" id="IPR022755">
    <property type="entry name" value="Znf_C2H2_jaz"/>
</dbReference>
<dbReference type="FunFam" id="3.30.160.60:FF:000299">
    <property type="entry name" value="Zinc finger protein 593"/>
    <property type="match status" value="1"/>
</dbReference>
<evidence type="ECO:0000256" key="5">
    <source>
        <dbReference type="ARBA" id="ARBA00022723"/>
    </source>
</evidence>
<dbReference type="PhylomeDB" id="A0A060T551"/>
<dbReference type="InterPro" id="IPR036236">
    <property type="entry name" value="Znf_C2H2_sf"/>
</dbReference>
<dbReference type="GO" id="GO:0042254">
    <property type="term" value="P:ribosome biogenesis"/>
    <property type="evidence" value="ECO:0007669"/>
    <property type="project" value="UniProtKB-KW"/>
</dbReference>
<reference evidence="12" key="2">
    <citation type="submission" date="2014-06" db="EMBL/GenBank/DDBJ databases">
        <title>The complete genome of Blastobotrys (Arxula) adeninivorans LS3 - a yeast of biotechnological interest.</title>
        <authorList>
            <person name="Kunze G."/>
            <person name="Gaillardin C."/>
            <person name="Czernicka M."/>
            <person name="Durrens P."/>
            <person name="Martin T."/>
            <person name="Boer E."/>
            <person name="Gabaldon T."/>
            <person name="Cruz J."/>
            <person name="Talla E."/>
            <person name="Marck C."/>
            <person name="Goffeau A."/>
            <person name="Barbe V."/>
            <person name="Baret P."/>
            <person name="Baronian K."/>
            <person name="Beier S."/>
            <person name="Bleykasten C."/>
            <person name="Bode R."/>
            <person name="Casaregola S."/>
            <person name="Despons L."/>
            <person name="Fairhead C."/>
            <person name="Giersberg M."/>
            <person name="Gierski P."/>
            <person name="Hahnel U."/>
            <person name="Hartmann A."/>
            <person name="Jankowska D."/>
            <person name="Jubin C."/>
            <person name="Jung P."/>
            <person name="Lafontaine I."/>
            <person name="Leh-Louis V."/>
            <person name="Lemaire M."/>
            <person name="Marcet-Houben M."/>
            <person name="Mascher M."/>
            <person name="Morel G."/>
            <person name="Richard G.-F."/>
            <person name="Riechen J."/>
            <person name="Sacerdot C."/>
            <person name="Sarkar A."/>
            <person name="Savel G."/>
            <person name="Schacherer J."/>
            <person name="Sherman D."/>
            <person name="Straub M.-L."/>
            <person name="Stein N."/>
            <person name="Thierry A."/>
            <person name="Trautwein-Schult A."/>
            <person name="Westhof E."/>
            <person name="Worch S."/>
            <person name="Dujon B."/>
            <person name="Souciet J.-L."/>
            <person name="Wincker P."/>
            <person name="Scholz U."/>
            <person name="Neuveglise N."/>
        </authorList>
    </citation>
    <scope>NUCLEOTIDE SEQUENCE</scope>
    <source>
        <strain evidence="12">LS3</strain>
    </source>
</reference>
<dbReference type="GO" id="GO:0008270">
    <property type="term" value="F:zinc ion binding"/>
    <property type="evidence" value="ECO:0007669"/>
    <property type="project" value="UniProtKB-KW"/>
</dbReference>
<dbReference type="Gene3D" id="3.30.160.60">
    <property type="entry name" value="Classic Zinc Finger"/>
    <property type="match status" value="1"/>
</dbReference>
<dbReference type="PANTHER" id="PTHR46095:SF1">
    <property type="entry name" value="ZINC FINGER PROTEIN 593"/>
    <property type="match status" value="1"/>
</dbReference>
<comment type="subcellular location">
    <subcellularLocation>
        <location evidence="2">Cytoplasm</location>
    </subcellularLocation>
    <subcellularLocation>
        <location evidence="1">Nucleus</location>
    </subcellularLocation>
</comment>
<accession>A0A060T551</accession>
<keyword evidence="8" id="KW-0539">Nucleus</keyword>
<dbReference type="PANTHER" id="PTHR46095">
    <property type="entry name" value="ZINC FINGER PROTEIN 593"/>
    <property type="match status" value="1"/>
</dbReference>
<dbReference type="GO" id="GO:0043021">
    <property type="term" value="F:ribonucleoprotein complex binding"/>
    <property type="evidence" value="ECO:0007669"/>
    <property type="project" value="UniProtKB-ARBA"/>
</dbReference>